<keyword evidence="5" id="KW-0439">Lignin degradation</keyword>
<dbReference type="GO" id="GO:0046274">
    <property type="term" value="P:lignin catabolic process"/>
    <property type="evidence" value="ECO:0007669"/>
    <property type="project" value="UniProtKB-KW"/>
</dbReference>
<dbReference type="GO" id="GO:0052689">
    <property type="term" value="F:carboxylic ester hydrolase activity"/>
    <property type="evidence" value="ECO:0007669"/>
    <property type="project" value="UniProtKB-KW"/>
</dbReference>
<evidence type="ECO:0000313" key="10">
    <source>
        <dbReference type="Proteomes" id="UP000011761"/>
    </source>
</evidence>
<evidence type="ECO:0000256" key="1">
    <source>
        <dbReference type="ARBA" id="ARBA00010092"/>
    </source>
</evidence>
<accession>M2LL76</accession>
<dbReference type="Gene3D" id="3.40.50.1820">
    <property type="entry name" value="alpha/beta hydrolase"/>
    <property type="match status" value="1"/>
</dbReference>
<keyword evidence="4" id="KW-0378">Hydrolase</keyword>
<feature type="non-terminal residue" evidence="9">
    <location>
        <position position="1"/>
    </location>
</feature>
<dbReference type="AlphaFoldDB" id="M2LL76"/>
<feature type="domain" description="4-O-methyl-glucuronoyl methylesterase-like" evidence="8">
    <location>
        <begin position="84"/>
        <end position="318"/>
    </location>
</feature>
<dbReference type="SUPFAM" id="SSF53474">
    <property type="entry name" value="alpha/beta-Hydrolases"/>
    <property type="match status" value="1"/>
</dbReference>
<keyword evidence="2" id="KW-0719">Serine esterase</keyword>
<dbReference type="OrthoDB" id="3781271at2759"/>
<dbReference type="Proteomes" id="UP000011761">
    <property type="component" value="Unassembled WGS sequence"/>
</dbReference>
<keyword evidence="10" id="KW-1185">Reference proteome</keyword>
<protein>
    <recommendedName>
        <fullName evidence="7">(4-O-methyl)-D-glucuronate--lignin esterase</fullName>
        <ecNumber evidence="7">3.1.1.117</ecNumber>
    </recommendedName>
</protein>
<dbReference type="RefSeq" id="XP_007677514.1">
    <property type="nucleotide sequence ID" value="XM_007679324.1"/>
</dbReference>
<name>M2LL76_BAUPA</name>
<evidence type="ECO:0000313" key="9">
    <source>
        <dbReference type="EMBL" id="EMC95007.1"/>
    </source>
</evidence>
<dbReference type="InterPro" id="IPR054579">
    <property type="entry name" value="GCE-like_dom"/>
</dbReference>
<evidence type="ECO:0000259" key="8">
    <source>
        <dbReference type="Pfam" id="PF22244"/>
    </source>
</evidence>
<dbReference type="OMA" id="PICIREP"/>
<dbReference type="InterPro" id="IPR029058">
    <property type="entry name" value="AB_hydrolase_fold"/>
</dbReference>
<evidence type="ECO:0000256" key="6">
    <source>
        <dbReference type="ARBA" id="ARBA00024511"/>
    </source>
</evidence>
<comment type="similarity">
    <text evidence="1">Belongs to the carbohydrate esterase 15 (CE15) family.</text>
</comment>
<keyword evidence="3" id="KW-0732">Signal</keyword>
<proteinExistence type="inferred from homology"/>
<dbReference type="GeneID" id="19115198"/>
<dbReference type="HOGENOM" id="CLU_028869_1_1_1"/>
<evidence type="ECO:0000256" key="4">
    <source>
        <dbReference type="ARBA" id="ARBA00022801"/>
    </source>
</evidence>
<dbReference type="KEGG" id="bcom:BAUCODRAFT_52837"/>
<organism evidence="9 10">
    <name type="scientific">Baudoinia panamericana (strain UAMH 10762)</name>
    <name type="common">Angels' share fungus</name>
    <name type="synonym">Baudoinia compniacensis (strain UAMH 10762)</name>
    <dbReference type="NCBI Taxonomy" id="717646"/>
    <lineage>
        <taxon>Eukaryota</taxon>
        <taxon>Fungi</taxon>
        <taxon>Dikarya</taxon>
        <taxon>Ascomycota</taxon>
        <taxon>Pezizomycotina</taxon>
        <taxon>Dothideomycetes</taxon>
        <taxon>Dothideomycetidae</taxon>
        <taxon>Mycosphaerellales</taxon>
        <taxon>Teratosphaeriaceae</taxon>
        <taxon>Baudoinia</taxon>
    </lineage>
</organism>
<dbReference type="Pfam" id="PF22244">
    <property type="entry name" value="GCE_fung"/>
    <property type="match status" value="1"/>
</dbReference>
<gene>
    <name evidence="9" type="ORF">BAUCODRAFT_52837</name>
</gene>
<reference evidence="9 10" key="1">
    <citation type="journal article" date="2012" name="PLoS Pathog.">
        <title>Diverse lifestyles and strategies of plant pathogenesis encoded in the genomes of eighteen Dothideomycetes fungi.</title>
        <authorList>
            <person name="Ohm R.A."/>
            <person name="Feau N."/>
            <person name="Henrissat B."/>
            <person name="Schoch C.L."/>
            <person name="Horwitz B.A."/>
            <person name="Barry K.W."/>
            <person name="Condon B.J."/>
            <person name="Copeland A.C."/>
            <person name="Dhillon B."/>
            <person name="Glaser F."/>
            <person name="Hesse C.N."/>
            <person name="Kosti I."/>
            <person name="LaButti K."/>
            <person name="Lindquist E.A."/>
            <person name="Lucas S."/>
            <person name="Salamov A.A."/>
            <person name="Bradshaw R.E."/>
            <person name="Ciuffetti L."/>
            <person name="Hamelin R.C."/>
            <person name="Kema G.H.J."/>
            <person name="Lawrence C."/>
            <person name="Scott J.A."/>
            <person name="Spatafora J.W."/>
            <person name="Turgeon B.G."/>
            <person name="de Wit P.J.G.M."/>
            <person name="Zhong S."/>
            <person name="Goodwin S.B."/>
            <person name="Grigoriev I.V."/>
        </authorList>
    </citation>
    <scope>NUCLEOTIDE SEQUENCE [LARGE SCALE GENOMIC DNA]</scope>
    <source>
        <strain evidence="9 10">UAMH 10762</strain>
    </source>
</reference>
<evidence type="ECO:0000256" key="5">
    <source>
        <dbReference type="ARBA" id="ARBA00023185"/>
    </source>
</evidence>
<comment type="catalytic activity">
    <reaction evidence="6">
        <text>a 4-O-methyl-alpha-D-glucuronosyl ester derivative + H2O = 4-O-methyl-alpha-D-glucuronate derivative + an alcohol + H(+)</text>
        <dbReference type="Rhea" id="RHEA:67452"/>
        <dbReference type="ChEBI" id="CHEBI:15377"/>
        <dbReference type="ChEBI" id="CHEBI:15378"/>
        <dbReference type="ChEBI" id="CHEBI:30879"/>
        <dbReference type="ChEBI" id="CHEBI:171667"/>
        <dbReference type="ChEBI" id="CHEBI:171668"/>
        <dbReference type="EC" id="3.1.1.117"/>
    </reaction>
    <physiologicalReaction direction="left-to-right" evidence="6">
        <dbReference type="Rhea" id="RHEA:67453"/>
    </physiologicalReaction>
</comment>
<evidence type="ECO:0000256" key="7">
    <source>
        <dbReference type="ARBA" id="ARBA00026105"/>
    </source>
</evidence>
<feature type="non-terminal residue" evidence="9">
    <location>
        <position position="355"/>
    </location>
</feature>
<dbReference type="EMBL" id="KB445557">
    <property type="protein sequence ID" value="EMC95007.1"/>
    <property type="molecule type" value="Genomic_DNA"/>
</dbReference>
<dbReference type="eggNOG" id="ENOG502QS8Y">
    <property type="taxonomic scope" value="Eukaryota"/>
</dbReference>
<evidence type="ECO:0000256" key="2">
    <source>
        <dbReference type="ARBA" id="ARBA00022487"/>
    </source>
</evidence>
<evidence type="ECO:0000256" key="3">
    <source>
        <dbReference type="ARBA" id="ARBA00022729"/>
    </source>
</evidence>
<sequence length="355" mass="38620">AGCPASCSTLPPHMKLINQTYTLPDPFHFLNGQPVRNRADWTCRAAQLRELFQKYELGYKPPKPPIFTSTFANNTLTIVAGLSHANTINFSVPITYPNTTTPASTPIPAVIVYDAVSIPIPPQAATILLNVDTIAQQNSPASRGIGVFYDLYGNTTTTAGALMAWAWAVSRIIDALEAHPETGINPARLAVTGCSRNGKGALVAGAFDTRIALTIPQESGSGGDACWRTSRDMLVNRQLATQTAWEIVTENVWFAESFDYFARDNYTIGLLPVDHHELAGLVAPRGLYSTSNVGFLWLGDWSNLECMTAANKIYRALGVPSNQGFSQDGPHNHCSFPPDQEGEIKAFFERFLVGE</sequence>
<dbReference type="ESTHER" id="bauco-m2ll76">
    <property type="family name" value="Glucuronoyl_esterase"/>
</dbReference>
<dbReference type="EC" id="3.1.1.117" evidence="7"/>